<name>A0A9W8KXX0_9FUNG</name>
<evidence type="ECO:0000256" key="1">
    <source>
        <dbReference type="SAM" id="MobiDB-lite"/>
    </source>
</evidence>
<accession>A0A9W8KXX0</accession>
<dbReference type="Proteomes" id="UP001151518">
    <property type="component" value="Unassembled WGS sequence"/>
</dbReference>
<sequence>MQYIAQINILFAIGIHISATAALPMPQYGMQGMGGGGGYGYGYPMGGGMMGNNGPMMGNGSQMGGPYGAYGNPMYMPGEGNGHYHNGHVRGQRYHAHADVDSWPLPKNPYMNARANRYFANNALYANNGGGGWPTMHAPGHNRVPTNDSNDDADTDKKEDLENDEAGDANSSSKKGDDSADSHDDAEGTHVGGINRISASANSGAMHTSELLWEHSQIADMNTSLDLDKLSSKIINVSDLNRAAATHTTTSSGTTTLTPKTTLNVATKSSATLRARQTITRNLASAKPTSAPKPQKAQVSIKPVVRMPADKHSSISTAHNSQATSSTNLNANTRVAEAHTSSYSGHFAQATKSVSSIAKHEPSMKRIRGL</sequence>
<dbReference type="AlphaFoldDB" id="A0A9W8KXX0"/>
<gene>
    <name evidence="2" type="ORF">GGI25_003061</name>
</gene>
<organism evidence="2 3">
    <name type="scientific">Coemansia spiralis</name>
    <dbReference type="NCBI Taxonomy" id="417178"/>
    <lineage>
        <taxon>Eukaryota</taxon>
        <taxon>Fungi</taxon>
        <taxon>Fungi incertae sedis</taxon>
        <taxon>Zoopagomycota</taxon>
        <taxon>Kickxellomycotina</taxon>
        <taxon>Kickxellomycetes</taxon>
        <taxon>Kickxellales</taxon>
        <taxon>Kickxellaceae</taxon>
        <taxon>Coemansia</taxon>
    </lineage>
</organism>
<dbReference type="EMBL" id="JANBTW010000031">
    <property type="protein sequence ID" value="KAJ2677541.1"/>
    <property type="molecule type" value="Genomic_DNA"/>
</dbReference>
<feature type="compositionally biased region" description="Basic and acidic residues" evidence="1">
    <location>
        <begin position="174"/>
        <end position="188"/>
    </location>
</feature>
<reference evidence="2" key="1">
    <citation type="submission" date="2022-07" db="EMBL/GenBank/DDBJ databases">
        <title>Phylogenomic reconstructions and comparative analyses of Kickxellomycotina fungi.</title>
        <authorList>
            <person name="Reynolds N.K."/>
            <person name="Stajich J.E."/>
            <person name="Barry K."/>
            <person name="Grigoriev I.V."/>
            <person name="Crous P."/>
            <person name="Smith M.E."/>
        </authorList>
    </citation>
    <scope>NUCLEOTIDE SEQUENCE</scope>
    <source>
        <strain evidence="2">NRRL 3115</strain>
    </source>
</reference>
<protein>
    <submittedName>
        <fullName evidence="2">Uncharacterized protein</fullName>
    </submittedName>
</protein>
<proteinExistence type="predicted"/>
<evidence type="ECO:0000313" key="3">
    <source>
        <dbReference type="Proteomes" id="UP001151518"/>
    </source>
</evidence>
<dbReference type="OrthoDB" id="5594109at2759"/>
<comment type="caution">
    <text evidence="2">The sequence shown here is derived from an EMBL/GenBank/DDBJ whole genome shotgun (WGS) entry which is preliminary data.</text>
</comment>
<evidence type="ECO:0000313" key="2">
    <source>
        <dbReference type="EMBL" id="KAJ2677541.1"/>
    </source>
</evidence>
<feature type="region of interest" description="Disordered" evidence="1">
    <location>
        <begin position="136"/>
        <end position="191"/>
    </location>
</feature>